<keyword evidence="1" id="KW-0597">Phosphoprotein</keyword>
<dbReference type="InterPro" id="IPR050923">
    <property type="entry name" value="Cell_Proc_Reg/RNA_Proc"/>
</dbReference>
<dbReference type="InterPro" id="IPR000253">
    <property type="entry name" value="FHA_dom"/>
</dbReference>
<dbReference type="PROSITE" id="PS50006">
    <property type="entry name" value="FHA_DOMAIN"/>
    <property type="match status" value="1"/>
</dbReference>
<feature type="region of interest" description="Disordered" evidence="2">
    <location>
        <begin position="1"/>
        <end position="231"/>
    </location>
</feature>
<keyword evidence="5" id="KW-1185">Reference proteome</keyword>
<feature type="compositionally biased region" description="Basic and acidic residues" evidence="2">
    <location>
        <begin position="61"/>
        <end position="75"/>
    </location>
</feature>
<dbReference type="InterPro" id="IPR008984">
    <property type="entry name" value="SMAD_FHA_dom_sf"/>
</dbReference>
<dbReference type="Pfam" id="PF00498">
    <property type="entry name" value="FHA"/>
    <property type="match status" value="1"/>
</dbReference>
<dbReference type="KEGG" id="dni:HX89_04600"/>
<dbReference type="CDD" id="cd00060">
    <property type="entry name" value="FHA"/>
    <property type="match status" value="1"/>
</dbReference>
<dbReference type="OrthoDB" id="277520at2"/>
<feature type="domain" description="FHA" evidence="3">
    <location>
        <begin position="230"/>
        <end position="279"/>
    </location>
</feature>
<organism evidence="4 5">
    <name type="scientific">Dermacoccus nishinomiyaensis</name>
    <dbReference type="NCBI Taxonomy" id="1274"/>
    <lineage>
        <taxon>Bacteria</taxon>
        <taxon>Bacillati</taxon>
        <taxon>Actinomycetota</taxon>
        <taxon>Actinomycetes</taxon>
        <taxon>Micrococcales</taxon>
        <taxon>Dermacoccaceae</taxon>
        <taxon>Dermacoccus</taxon>
    </lineage>
</organism>
<sequence length="307" mass="30887">MSERGREPYPIQWNAPATGTAQPAWAGPRPDAQLDAPAAQADATAAGGRSSGDAPAAPQQRDARQMDASSADERGAGPAAPGQLGNPWNDAQPAATPVGWAGEQQPAGRPAPGDAGQHAAPSAPHAMGSDPADGGASESPRHDQAGGDADPAPRGGASPVGAVPAPVADAQAASPSNGYPSAPPSGGYPSAPPSGGYASAPPSNGYSSSGYESAPPQVVGQNDDLPEDSLTIGRSRSNSIVLDDMLVSRRHVVITADDEGLLLRDLGSRNGTFVNGRRVEQTLLHEGDRIGIGASTFEVRDGWLVSV</sequence>
<evidence type="ECO:0000313" key="4">
    <source>
        <dbReference type="EMBL" id="AIF40347.1"/>
    </source>
</evidence>
<feature type="compositionally biased region" description="Low complexity" evidence="2">
    <location>
        <begin position="30"/>
        <end position="46"/>
    </location>
</feature>
<proteinExistence type="predicted"/>
<dbReference type="RefSeq" id="WP_038567314.1">
    <property type="nucleotide sequence ID" value="NZ_CP008889.1"/>
</dbReference>
<accession>A0A075JGD4</accession>
<dbReference type="SMART" id="SM00240">
    <property type="entry name" value="FHA"/>
    <property type="match status" value="1"/>
</dbReference>
<name>A0A075JGD4_9MICO</name>
<evidence type="ECO:0000259" key="3">
    <source>
        <dbReference type="PROSITE" id="PS50006"/>
    </source>
</evidence>
<dbReference type="HOGENOM" id="CLU_905281_0_0_11"/>
<evidence type="ECO:0000256" key="1">
    <source>
        <dbReference type="ARBA" id="ARBA00022553"/>
    </source>
</evidence>
<protein>
    <recommendedName>
        <fullName evidence="3">FHA domain-containing protein</fullName>
    </recommendedName>
</protein>
<evidence type="ECO:0000313" key="5">
    <source>
        <dbReference type="Proteomes" id="UP000027986"/>
    </source>
</evidence>
<feature type="compositionally biased region" description="Low complexity" evidence="2">
    <location>
        <begin position="146"/>
        <end position="205"/>
    </location>
</feature>
<dbReference type="SUPFAM" id="SSF49879">
    <property type="entry name" value="SMAD/FHA domain"/>
    <property type="match status" value="1"/>
</dbReference>
<dbReference type="EMBL" id="CP008889">
    <property type="protein sequence ID" value="AIF40347.1"/>
    <property type="molecule type" value="Genomic_DNA"/>
</dbReference>
<evidence type="ECO:0000256" key="2">
    <source>
        <dbReference type="SAM" id="MobiDB-lite"/>
    </source>
</evidence>
<dbReference type="PANTHER" id="PTHR23308">
    <property type="entry name" value="NUCLEAR INHIBITOR OF PROTEIN PHOSPHATASE-1"/>
    <property type="match status" value="1"/>
</dbReference>
<dbReference type="Proteomes" id="UP000027986">
    <property type="component" value="Chromosome"/>
</dbReference>
<dbReference type="AlphaFoldDB" id="A0A075JGD4"/>
<dbReference type="eggNOG" id="COG1716">
    <property type="taxonomic scope" value="Bacteria"/>
</dbReference>
<reference evidence="4 5" key="1">
    <citation type="submission" date="2014-07" db="EMBL/GenBank/DDBJ databases">
        <title>Genome Sequencing of Dermacoccus nishinomiyaensis.</title>
        <authorList>
            <person name="Hong K.W."/>
            <person name="Chan K.G."/>
        </authorList>
    </citation>
    <scope>NUCLEOTIDE SEQUENCE [LARGE SCALE GENOMIC DNA]</scope>
    <source>
        <strain evidence="4 5">M25</strain>
    </source>
</reference>
<gene>
    <name evidence="4" type="ORF">HX89_04600</name>
</gene>
<dbReference type="GeneID" id="41840471"/>
<dbReference type="Gene3D" id="2.60.200.20">
    <property type="match status" value="1"/>
</dbReference>